<reference evidence="1 2" key="1">
    <citation type="submission" date="2022-08" db="EMBL/GenBank/DDBJ databases">
        <title>Aerococcaceae sp. nov isolated from spoiled eye mask.</title>
        <authorList>
            <person name="Zhou G."/>
            <person name="Xie X.-B."/>
            <person name="Shi Q.-S."/>
            <person name="Wang Y.-S."/>
            <person name="Wen X."/>
            <person name="Peng H."/>
            <person name="Yang X.-J."/>
            <person name="Tao H.-B."/>
            <person name="Huang X.-M."/>
        </authorList>
    </citation>
    <scope>NUCLEOTIDE SEQUENCE [LARGE SCALE GENOMIC DNA]</scope>
    <source>
        <strain evidence="2">DM20194951</strain>
    </source>
</reference>
<proteinExistence type="predicted"/>
<organism evidence="1 2">
    <name type="scientific">Fundicoccus culcitae</name>
    <dbReference type="NCBI Taxonomy" id="2969821"/>
    <lineage>
        <taxon>Bacteria</taxon>
        <taxon>Bacillati</taxon>
        <taxon>Bacillota</taxon>
        <taxon>Bacilli</taxon>
        <taxon>Lactobacillales</taxon>
        <taxon>Aerococcaceae</taxon>
        <taxon>Fundicoccus</taxon>
    </lineage>
</organism>
<protein>
    <submittedName>
        <fullName evidence="1">DUF4238 domain-containing protein</fullName>
    </submittedName>
</protein>
<keyword evidence="2" id="KW-1185">Reference proteome</keyword>
<sequence>MTTVKQHYVSQFYLKKFSVSSNHLIDAFLKPQNKFINTNAKNICYRKYFYDPDDVTKFNKWIIEQASRYNLSIPNERLAHGQYIESEFLTALEKTTSNCLNKILESSNGIILQDDRFRVCIMMFFVNLHARSPYLRDKYESFFDQRREAYKKFPQHIQDEFNHVLEKSSKEQQISEIIDMRYYFDGIIQRSKYEWSLAVLNEDNTFFIGDNFTYLNNLKELCIPISLDKAILIRPKNPNQRKRYPEKTNKKYLTKLNERSYFICSTFQDANSEVLVGDKDSISKYMKIQNGLEV</sequence>
<gene>
    <name evidence="1" type="ORF">NRE15_04470</name>
</gene>
<dbReference type="Pfam" id="PF14022">
    <property type="entry name" value="DUF4238"/>
    <property type="match status" value="1"/>
</dbReference>
<evidence type="ECO:0000313" key="1">
    <source>
        <dbReference type="EMBL" id="UUX34905.1"/>
    </source>
</evidence>
<dbReference type="EMBL" id="CP102453">
    <property type="protein sequence ID" value="UUX34905.1"/>
    <property type="molecule type" value="Genomic_DNA"/>
</dbReference>
<dbReference type="RefSeq" id="WP_313794397.1">
    <property type="nucleotide sequence ID" value="NZ_CP102453.1"/>
</dbReference>
<dbReference type="Proteomes" id="UP001315967">
    <property type="component" value="Chromosome"/>
</dbReference>
<name>A0ABY5P962_9LACT</name>
<dbReference type="InterPro" id="IPR025332">
    <property type="entry name" value="DUF4238"/>
</dbReference>
<evidence type="ECO:0000313" key="2">
    <source>
        <dbReference type="Proteomes" id="UP001315967"/>
    </source>
</evidence>
<accession>A0ABY5P962</accession>